<name>A0A8U7P612_CORMO</name>
<protein>
    <submittedName>
        <fullName evidence="2">Uncharacterized protein</fullName>
    </submittedName>
</protein>
<feature type="compositionally biased region" description="Basic residues" evidence="1">
    <location>
        <begin position="204"/>
        <end position="215"/>
    </location>
</feature>
<feature type="region of interest" description="Disordered" evidence="1">
    <location>
        <begin position="191"/>
        <end position="243"/>
    </location>
</feature>
<dbReference type="OMA" id="HLCPSHL"/>
<reference evidence="2" key="2">
    <citation type="submission" date="2025-08" db="UniProtKB">
        <authorList>
            <consortium name="Ensembl"/>
        </authorList>
    </citation>
    <scope>IDENTIFICATION</scope>
</reference>
<reference evidence="3" key="1">
    <citation type="submission" date="2019-10" db="EMBL/GenBank/DDBJ databases">
        <title>Corvus moneduloides (New Caledonian crow) genome, bCorMon1, primary haplotype.</title>
        <authorList>
            <person name="Rutz C."/>
            <person name="Fungtammasan C."/>
            <person name="Mountcastle J."/>
            <person name="Formenti G."/>
            <person name="Chow W."/>
            <person name="Howe K."/>
            <person name="Steele M.P."/>
            <person name="Fernandes J."/>
            <person name="Gilbert M.T.P."/>
            <person name="Fedrigo O."/>
            <person name="Jarvis E.D."/>
            <person name="Gemmell N."/>
        </authorList>
    </citation>
    <scope>NUCLEOTIDE SEQUENCE [LARGE SCALE GENOMIC DNA]</scope>
</reference>
<accession>A0A8U7P612</accession>
<evidence type="ECO:0000256" key="1">
    <source>
        <dbReference type="SAM" id="MobiDB-lite"/>
    </source>
</evidence>
<proteinExistence type="predicted"/>
<dbReference type="Proteomes" id="UP000694553">
    <property type="component" value="Unassembled WGS sequence"/>
</dbReference>
<reference evidence="2" key="3">
    <citation type="submission" date="2025-09" db="UniProtKB">
        <authorList>
            <consortium name="Ensembl"/>
        </authorList>
    </citation>
    <scope>IDENTIFICATION</scope>
</reference>
<organism evidence="2 3">
    <name type="scientific">Corvus moneduloides</name>
    <name type="common">New Caledonian crow</name>
    <dbReference type="NCBI Taxonomy" id="1196302"/>
    <lineage>
        <taxon>Eukaryota</taxon>
        <taxon>Metazoa</taxon>
        <taxon>Chordata</taxon>
        <taxon>Craniata</taxon>
        <taxon>Vertebrata</taxon>
        <taxon>Euteleostomi</taxon>
        <taxon>Archelosauria</taxon>
        <taxon>Archosauria</taxon>
        <taxon>Dinosauria</taxon>
        <taxon>Saurischia</taxon>
        <taxon>Theropoda</taxon>
        <taxon>Coelurosauria</taxon>
        <taxon>Aves</taxon>
        <taxon>Neognathae</taxon>
        <taxon>Neoaves</taxon>
        <taxon>Telluraves</taxon>
        <taxon>Australaves</taxon>
        <taxon>Passeriformes</taxon>
        <taxon>Corvoidea</taxon>
        <taxon>Corvidae</taxon>
        <taxon>Corvus</taxon>
    </lineage>
</organism>
<dbReference type="Ensembl" id="ENSCMUT00000035015.1">
    <property type="protein sequence ID" value="ENSCMUP00000028853.1"/>
    <property type="gene ID" value="ENSCMUG00000018368.1"/>
</dbReference>
<keyword evidence="3" id="KW-1185">Reference proteome</keyword>
<evidence type="ECO:0000313" key="2">
    <source>
        <dbReference type="Ensembl" id="ENSCMUP00000028853.1"/>
    </source>
</evidence>
<dbReference type="AlphaFoldDB" id="A0A8U7P612"/>
<sequence length="243" mass="25387">SLCSIPPCCPSLCSIPPCCPSLCSIPPCCPSLCSIPPCCPFLCSIPPCCPSLCSIPPCCPSLCSFQPCCPSLCSIPPCCPSLCSIPPCCPSLCSFQPCCPSLCSIPPCCPFLIPTHGCWMGLRGPRTPQPLCSLLPLPSLIQTSPDPSGPAPGRFSLLNPGKTNSAQTRAVLGGKRNLGCHRVPTNPQHYPVCRGQGPSSRRNSIVHKGNRKIRPGHPFPAGRDGGSHPARPPGVQWGKSSPC</sequence>
<evidence type="ECO:0000313" key="3">
    <source>
        <dbReference type="Proteomes" id="UP000694553"/>
    </source>
</evidence>